<name>A0A6J5N6Z2_9CAUD</name>
<gene>
    <name evidence="1" type="ORF">UFOVP595_17</name>
</gene>
<sequence>MSCCKCQFIQQENFYGIVPLSRNVESQNIDIAINNTQVKYINPLLCQDLFDELCQQIDDNELTAANEALLCYLKKVHVCYAYADLLFFHSVQVTKESVVRKFTDESEFIDFDTNAKQADYWTNMARNYSNEMFEWMKNNIDLNPLFDQSNCNDCEDRTENSRSTWGIS</sequence>
<dbReference type="InterPro" id="IPR046558">
    <property type="entry name" value="DUF6712"/>
</dbReference>
<accession>A0A6J5N6Z2</accession>
<proteinExistence type="predicted"/>
<evidence type="ECO:0000313" key="1">
    <source>
        <dbReference type="EMBL" id="CAB4151479.1"/>
    </source>
</evidence>
<reference evidence="1" key="1">
    <citation type="submission" date="2020-04" db="EMBL/GenBank/DDBJ databases">
        <authorList>
            <person name="Chiriac C."/>
            <person name="Salcher M."/>
            <person name="Ghai R."/>
            <person name="Kavagutti S V."/>
        </authorList>
    </citation>
    <scope>NUCLEOTIDE SEQUENCE</scope>
</reference>
<protein>
    <submittedName>
        <fullName evidence="1">Uncharacterized protein</fullName>
    </submittedName>
</protein>
<dbReference type="Pfam" id="PF20459">
    <property type="entry name" value="DUF6712"/>
    <property type="match status" value="1"/>
</dbReference>
<dbReference type="EMBL" id="LR796568">
    <property type="protein sequence ID" value="CAB4151479.1"/>
    <property type="molecule type" value="Genomic_DNA"/>
</dbReference>
<organism evidence="1">
    <name type="scientific">uncultured Caudovirales phage</name>
    <dbReference type="NCBI Taxonomy" id="2100421"/>
    <lineage>
        <taxon>Viruses</taxon>
        <taxon>Duplodnaviria</taxon>
        <taxon>Heunggongvirae</taxon>
        <taxon>Uroviricota</taxon>
        <taxon>Caudoviricetes</taxon>
        <taxon>Peduoviridae</taxon>
        <taxon>Maltschvirus</taxon>
        <taxon>Maltschvirus maltsch</taxon>
    </lineage>
</organism>